<dbReference type="GO" id="GO:0044877">
    <property type="term" value="F:protein-containing complex binding"/>
    <property type="evidence" value="ECO:0007669"/>
    <property type="project" value="TreeGrafter"/>
</dbReference>
<proteinExistence type="predicted"/>
<dbReference type="OrthoDB" id="9803892at2"/>
<reference evidence="2 3" key="1">
    <citation type="submission" date="2016-11" db="EMBL/GenBank/DDBJ databases">
        <authorList>
            <person name="Jaros S."/>
            <person name="Januszkiewicz K."/>
            <person name="Wedrychowicz H."/>
        </authorList>
    </citation>
    <scope>NUCLEOTIDE SEQUENCE [LARGE SCALE GENOMIC DNA]</scope>
    <source>
        <strain evidence="2 3">CGMCC 1.6102</strain>
    </source>
</reference>
<dbReference type="Pfam" id="PF13460">
    <property type="entry name" value="NAD_binding_10"/>
    <property type="match status" value="1"/>
</dbReference>
<dbReference type="AlphaFoldDB" id="A0A1M7JSL9"/>
<evidence type="ECO:0000259" key="1">
    <source>
        <dbReference type="Pfam" id="PF13460"/>
    </source>
</evidence>
<feature type="domain" description="NAD(P)-binding" evidence="1">
    <location>
        <begin position="9"/>
        <end position="194"/>
    </location>
</feature>
<protein>
    <submittedName>
        <fullName evidence="2">Uncharacterized conserved protein YbjT, contains NAD(P)-binding and DUF2867 domains</fullName>
    </submittedName>
</protein>
<dbReference type="SUPFAM" id="SSF51735">
    <property type="entry name" value="NAD(P)-binding Rossmann-fold domains"/>
    <property type="match status" value="1"/>
</dbReference>
<gene>
    <name evidence="2" type="ORF">SAMN04488057_102141</name>
</gene>
<evidence type="ECO:0000313" key="3">
    <source>
        <dbReference type="Proteomes" id="UP000184513"/>
    </source>
</evidence>
<dbReference type="Proteomes" id="UP000184513">
    <property type="component" value="Unassembled WGS sequence"/>
</dbReference>
<organism evidence="2 3">
    <name type="scientific">Cyclobacterium lianum</name>
    <dbReference type="NCBI Taxonomy" id="388280"/>
    <lineage>
        <taxon>Bacteria</taxon>
        <taxon>Pseudomonadati</taxon>
        <taxon>Bacteroidota</taxon>
        <taxon>Cytophagia</taxon>
        <taxon>Cytophagales</taxon>
        <taxon>Cyclobacteriaceae</taxon>
        <taxon>Cyclobacterium</taxon>
    </lineage>
</organism>
<accession>A0A1M7JSL9</accession>
<dbReference type="InterPro" id="IPR036291">
    <property type="entry name" value="NAD(P)-bd_dom_sf"/>
</dbReference>
<dbReference type="Gene3D" id="3.40.50.720">
    <property type="entry name" value="NAD(P)-binding Rossmann-like Domain"/>
    <property type="match status" value="1"/>
</dbReference>
<dbReference type="CDD" id="cd05243">
    <property type="entry name" value="SDR_a5"/>
    <property type="match status" value="1"/>
</dbReference>
<dbReference type="PANTHER" id="PTHR12126">
    <property type="entry name" value="NADH-UBIQUINONE OXIDOREDUCTASE 39 KDA SUBUNIT-RELATED"/>
    <property type="match status" value="1"/>
</dbReference>
<evidence type="ECO:0000313" key="2">
    <source>
        <dbReference type="EMBL" id="SHM55895.1"/>
    </source>
</evidence>
<dbReference type="EMBL" id="FRCY01000002">
    <property type="protein sequence ID" value="SHM55895.1"/>
    <property type="molecule type" value="Genomic_DNA"/>
</dbReference>
<name>A0A1M7JSL9_9BACT</name>
<dbReference type="RefSeq" id="WP_073092002.1">
    <property type="nucleotide sequence ID" value="NZ_FRCY01000002.1"/>
</dbReference>
<dbReference type="PANTHER" id="PTHR12126:SF11">
    <property type="entry name" value="NADH DEHYDROGENASE [UBIQUINONE] 1 ALPHA SUBCOMPLEX SUBUNIT 9, MITOCHONDRIAL"/>
    <property type="match status" value="1"/>
</dbReference>
<keyword evidence="3" id="KW-1185">Reference proteome</keyword>
<dbReference type="STRING" id="388280.SAMN04488057_102141"/>
<dbReference type="InterPro" id="IPR051207">
    <property type="entry name" value="ComplexI_NDUFA9_subunit"/>
</dbReference>
<sequence>MQGKIILAGATGYLGGFITKELTNQGVDFLAFGRNEEKLRNMGLRSDQIQIVDVTKPASFPAFQDPIDTVISTVGITRHKDGLSYMDVDYQANLNLLEFARRQQARKFVYVSVLNGEQMRHLKITAAKERFVDALKSSGLEYCIIRPNGFFSDMKDFLAMARSGRVYLFGDGEFKLNPIHGSDLARVVIESIVSPRQEIEVGGPDIFTQNEIGKLAFEAMGKVVKIVHLPDWMRRAALGIIRTFTSSKTYGPYEFFLSMMARDNVAPRHGVKRLEAFFREESDKTQAV</sequence>
<dbReference type="InterPro" id="IPR016040">
    <property type="entry name" value="NAD(P)-bd_dom"/>
</dbReference>